<evidence type="ECO:0000313" key="6">
    <source>
        <dbReference type="Proteomes" id="UP000246702"/>
    </source>
</evidence>
<evidence type="ECO:0000256" key="1">
    <source>
        <dbReference type="ARBA" id="ARBA00023015"/>
    </source>
</evidence>
<proteinExistence type="predicted"/>
<evidence type="ECO:0000256" key="3">
    <source>
        <dbReference type="ARBA" id="ARBA00023242"/>
    </source>
</evidence>
<comment type="caution">
    <text evidence="5">The sequence shown here is derived from an EMBL/GenBank/DDBJ whole genome shotgun (WGS) entry which is preliminary data.</text>
</comment>
<evidence type="ECO:0008006" key="7">
    <source>
        <dbReference type="Google" id="ProtNLM"/>
    </source>
</evidence>
<evidence type="ECO:0000256" key="4">
    <source>
        <dbReference type="SAM" id="MobiDB-lite"/>
    </source>
</evidence>
<sequence length="429" mass="47573">MTWYGGHCYTIAGIHPKTVQIGRVSESDRDAPPIGSTQGSRHDKPHSSLEPIEHAAALHGLYEALPSESEMDDIFQNRSKWWDSWRESFGLSWGDEDDSSLECFATPAFSTGHPATGNFARYLPPVEKWILNNDELAGSGYGLQYLMDLGLCFMSSLQPRRACVAYRKANTLMQLAGIHRTHRTSKSLDTLFWQVFAADRHCAASTGYLDLKEITLCQKAKEKHTRAFCLAHVHNLKAHLYMPSFLQRSRDDRQEYSRIACVRSARILLEAYIFLYESDPAMTSTDNSIKQSGLSALTAAVIVCLNLLGYGTGAVDPVSESGIDKDCDEGLINRIIVALRGRTLDKGECRDIVVPYFGMVTVDRRDHSLQGDADPWLQNPTGTTSSVLNVDTTLPALYDDIFLSYSGPWALHNQNHGEAFAGDSGTALD</sequence>
<dbReference type="GeneID" id="37117174"/>
<reference evidence="5 6" key="1">
    <citation type="submission" date="2016-12" db="EMBL/GenBank/DDBJ databases">
        <title>The genomes of Aspergillus section Nigri reveals drivers in fungal speciation.</title>
        <authorList>
            <consortium name="DOE Joint Genome Institute"/>
            <person name="Vesth T.C."/>
            <person name="Nybo J."/>
            <person name="Theobald S."/>
            <person name="Brandl J."/>
            <person name="Frisvad J.C."/>
            <person name="Nielsen K.F."/>
            <person name="Lyhne E.K."/>
            <person name="Kogle M.E."/>
            <person name="Kuo A."/>
            <person name="Riley R."/>
            <person name="Clum A."/>
            <person name="Nolan M."/>
            <person name="Lipzen A."/>
            <person name="Salamov A."/>
            <person name="Henrissat B."/>
            <person name="Wiebenga A."/>
            <person name="De Vries R.P."/>
            <person name="Grigoriev I.V."/>
            <person name="Mortensen U.H."/>
            <person name="Andersen M.R."/>
            <person name="Baker S.E."/>
        </authorList>
    </citation>
    <scope>NUCLEOTIDE SEQUENCE [LARGE SCALE GENOMIC DNA]</scope>
    <source>
        <strain evidence="5 6">CBS 115572</strain>
    </source>
</reference>
<keyword evidence="2" id="KW-0804">Transcription</keyword>
<keyword evidence="1" id="KW-0805">Transcription regulation</keyword>
<dbReference type="AlphaFoldDB" id="A0A317WTT6"/>
<accession>A0A317WTT6</accession>
<dbReference type="RefSeq" id="XP_025467959.1">
    <property type="nucleotide sequence ID" value="XM_025615031.1"/>
</dbReference>
<evidence type="ECO:0000256" key="2">
    <source>
        <dbReference type="ARBA" id="ARBA00023163"/>
    </source>
</evidence>
<name>A0A317WTT6_9EURO</name>
<organism evidence="5 6">
    <name type="scientific">Aspergillus sclerotioniger CBS 115572</name>
    <dbReference type="NCBI Taxonomy" id="1450535"/>
    <lineage>
        <taxon>Eukaryota</taxon>
        <taxon>Fungi</taxon>
        <taxon>Dikarya</taxon>
        <taxon>Ascomycota</taxon>
        <taxon>Pezizomycotina</taxon>
        <taxon>Eurotiomycetes</taxon>
        <taxon>Eurotiomycetidae</taxon>
        <taxon>Eurotiales</taxon>
        <taxon>Aspergillaceae</taxon>
        <taxon>Aspergillus</taxon>
        <taxon>Aspergillus subgen. Circumdati</taxon>
    </lineage>
</organism>
<dbReference type="EMBL" id="MSFK01000012">
    <property type="protein sequence ID" value="PWY88597.1"/>
    <property type="molecule type" value="Genomic_DNA"/>
</dbReference>
<dbReference type="PANTHER" id="PTHR47840:SF1">
    <property type="entry name" value="ZN(II)2CYS6 TRANSCRIPTION FACTOR (EUROFUNG)"/>
    <property type="match status" value="1"/>
</dbReference>
<evidence type="ECO:0000313" key="5">
    <source>
        <dbReference type="EMBL" id="PWY88597.1"/>
    </source>
</evidence>
<dbReference type="Proteomes" id="UP000246702">
    <property type="component" value="Unassembled WGS sequence"/>
</dbReference>
<dbReference type="STRING" id="1450535.A0A317WTT6"/>
<dbReference type="CDD" id="cd12148">
    <property type="entry name" value="fungal_TF_MHR"/>
    <property type="match status" value="1"/>
</dbReference>
<dbReference type="OrthoDB" id="6509908at2759"/>
<dbReference type="PANTHER" id="PTHR47840">
    <property type="entry name" value="ZN(II)2CYS6 TRANSCRIPTION FACTOR (EUROFUNG)-RELATED"/>
    <property type="match status" value="1"/>
</dbReference>
<protein>
    <recommendedName>
        <fullName evidence="7">Transcription factor domain-containing protein</fullName>
    </recommendedName>
</protein>
<keyword evidence="3" id="KW-0539">Nucleus</keyword>
<keyword evidence="6" id="KW-1185">Reference proteome</keyword>
<feature type="region of interest" description="Disordered" evidence="4">
    <location>
        <begin position="25"/>
        <end position="47"/>
    </location>
</feature>
<gene>
    <name evidence="5" type="ORF">BO94DRAFT_574647</name>
</gene>